<dbReference type="EMBL" id="JAGTIS010000017">
    <property type="protein sequence ID" value="MBT8768862.1"/>
    <property type="molecule type" value="Genomic_DNA"/>
</dbReference>
<proteinExistence type="predicted"/>
<feature type="domain" description="Antitoxin Xre/MbcA/ParS-like toxin-binding" evidence="1">
    <location>
        <begin position="41"/>
        <end position="91"/>
    </location>
</feature>
<dbReference type="InterPro" id="IPR024467">
    <property type="entry name" value="Xre/MbcA/ParS-like_toxin-bd"/>
</dbReference>
<evidence type="ECO:0000259" key="2">
    <source>
        <dbReference type="Pfam" id="PF20432"/>
    </source>
</evidence>
<dbReference type="InterPro" id="IPR011979">
    <property type="entry name" value="Antitox_Xre"/>
</dbReference>
<gene>
    <name evidence="3" type="ORF">J7302_22410</name>
</gene>
<accession>A0ABS5XMD9</accession>
<dbReference type="Pfam" id="PF09722">
    <property type="entry name" value="Xre_MbcA_ParS_C"/>
    <property type="match status" value="1"/>
</dbReference>
<evidence type="ECO:0000313" key="3">
    <source>
        <dbReference type="EMBL" id="MBT8768862.1"/>
    </source>
</evidence>
<name>A0ABS5XMD9_9GAMM</name>
<evidence type="ECO:0000313" key="4">
    <source>
        <dbReference type="Proteomes" id="UP001519667"/>
    </source>
</evidence>
<dbReference type="Pfam" id="PF20432">
    <property type="entry name" value="Xre-like-HTH"/>
    <property type="match status" value="1"/>
</dbReference>
<sequence length="94" mass="10637">MVCRALGISERTLRRWLHEPSAHLKPANGERLLRLIAISAHAEIVFDSGAAAERWFTVPAMGLDRQVPLDMIKESADYEQLAAFLVRLEYGVYQ</sequence>
<reference evidence="3 4" key="1">
    <citation type="submission" date="2021-04" db="EMBL/GenBank/DDBJ databases">
        <title>Pseudomonas boanensis sp. nov., a bacterium isolated from river water used for household purposes in Boane District, Mozambique.</title>
        <authorList>
            <person name="Nicklasson M."/>
            <person name="Martin-Rodriguez A.J."/>
            <person name="Thorell K."/>
            <person name="Neves L."/>
            <person name="Mussagy A."/>
            <person name="Rydberg H.A."/>
            <person name="Hernroth B."/>
            <person name="Svensson-Stadler L."/>
            <person name="Sjoling A."/>
        </authorList>
    </citation>
    <scope>NUCLEOTIDE SEQUENCE [LARGE SCALE GENOMIC DNA]</scope>
    <source>
        <strain evidence="3 4">DB1</strain>
    </source>
</reference>
<dbReference type="Proteomes" id="UP001519667">
    <property type="component" value="Unassembled WGS sequence"/>
</dbReference>
<protein>
    <submittedName>
        <fullName evidence="3">DUF2384 domain-containing protein</fullName>
    </submittedName>
</protein>
<keyword evidence="4" id="KW-1185">Reference proteome</keyword>
<dbReference type="InterPro" id="IPR046847">
    <property type="entry name" value="Xre-like_HTH"/>
</dbReference>
<feature type="domain" description="Antitoxin Xre-like helix-turn-helix" evidence="2">
    <location>
        <begin position="4"/>
        <end position="36"/>
    </location>
</feature>
<organism evidence="3 4">
    <name type="scientific">Metapseudomonas boanensis</name>
    <dbReference type="NCBI Taxonomy" id="2822138"/>
    <lineage>
        <taxon>Bacteria</taxon>
        <taxon>Pseudomonadati</taxon>
        <taxon>Pseudomonadota</taxon>
        <taxon>Gammaproteobacteria</taxon>
        <taxon>Pseudomonadales</taxon>
        <taxon>Pseudomonadaceae</taxon>
        <taxon>Metapseudomonas</taxon>
    </lineage>
</organism>
<evidence type="ECO:0000259" key="1">
    <source>
        <dbReference type="Pfam" id="PF09722"/>
    </source>
</evidence>
<comment type="caution">
    <text evidence="3">The sequence shown here is derived from an EMBL/GenBank/DDBJ whole genome shotgun (WGS) entry which is preliminary data.</text>
</comment>
<dbReference type="NCBIfam" id="TIGR02293">
    <property type="entry name" value="TAS_TIGR02293"/>
    <property type="match status" value="1"/>
</dbReference>